<accession>A0A4R6TSR5</accession>
<gene>
    <name evidence="1" type="ORF">EV213_12037</name>
</gene>
<evidence type="ECO:0000313" key="1">
    <source>
        <dbReference type="EMBL" id="TDQ36106.1"/>
    </source>
</evidence>
<organism evidence="1 2">
    <name type="scientific">Aureibacillus halotolerans</name>
    <dbReference type="NCBI Taxonomy" id="1508390"/>
    <lineage>
        <taxon>Bacteria</taxon>
        <taxon>Bacillati</taxon>
        <taxon>Bacillota</taxon>
        <taxon>Bacilli</taxon>
        <taxon>Bacillales</taxon>
        <taxon>Bacillaceae</taxon>
        <taxon>Aureibacillus</taxon>
    </lineage>
</organism>
<evidence type="ECO:0000313" key="2">
    <source>
        <dbReference type="Proteomes" id="UP000295632"/>
    </source>
</evidence>
<protein>
    <submittedName>
        <fullName evidence="1">Uncharacterized protein</fullName>
    </submittedName>
</protein>
<dbReference type="EMBL" id="SNYJ01000020">
    <property type="protein sequence ID" value="TDQ36106.1"/>
    <property type="molecule type" value="Genomic_DNA"/>
</dbReference>
<proteinExistence type="predicted"/>
<name>A0A4R6TSR5_9BACI</name>
<dbReference type="AlphaFoldDB" id="A0A4R6TSR5"/>
<comment type="caution">
    <text evidence="1">The sequence shown here is derived from an EMBL/GenBank/DDBJ whole genome shotgun (WGS) entry which is preliminary data.</text>
</comment>
<dbReference type="Proteomes" id="UP000295632">
    <property type="component" value="Unassembled WGS sequence"/>
</dbReference>
<keyword evidence="2" id="KW-1185">Reference proteome</keyword>
<sequence>MFTVSSHIVSCMMKLSDKSTVENHTKKGMMLVQMERYDLDTHQLIAEIRHLIQIFQDEHAEEDKREVFLAINDLTIELVRRESHEELYEHQH</sequence>
<dbReference type="RefSeq" id="WP_133581839.1">
    <property type="nucleotide sequence ID" value="NZ_SNYJ01000020.1"/>
</dbReference>
<reference evidence="1 2" key="1">
    <citation type="submission" date="2019-03" db="EMBL/GenBank/DDBJ databases">
        <title>Genomic Encyclopedia of Type Strains, Phase IV (KMG-IV): sequencing the most valuable type-strain genomes for metagenomic binning, comparative biology and taxonomic classification.</title>
        <authorList>
            <person name="Goeker M."/>
        </authorList>
    </citation>
    <scope>NUCLEOTIDE SEQUENCE [LARGE SCALE GENOMIC DNA]</scope>
    <source>
        <strain evidence="1 2">DSM 28697</strain>
    </source>
</reference>